<keyword evidence="2" id="KW-1185">Reference proteome</keyword>
<gene>
    <name evidence="1" type="ORF">LOC68_05405</name>
</gene>
<reference evidence="1" key="1">
    <citation type="submission" date="2021-11" db="EMBL/GenBank/DDBJ databases">
        <title>Genome sequence.</title>
        <authorList>
            <person name="Sun Q."/>
        </authorList>
    </citation>
    <scope>NUCLEOTIDE SEQUENCE</scope>
    <source>
        <strain evidence="1">JC732</strain>
    </source>
</reference>
<accession>A0A9X1SI71</accession>
<dbReference type="Proteomes" id="UP001139103">
    <property type="component" value="Unassembled WGS sequence"/>
</dbReference>
<dbReference type="EMBL" id="JAJKFT010000004">
    <property type="protein sequence ID" value="MCC9627824.1"/>
    <property type="molecule type" value="Genomic_DNA"/>
</dbReference>
<dbReference type="AlphaFoldDB" id="A0A9X1SI71"/>
<organism evidence="1 2">
    <name type="scientific">Blastopirellula sediminis</name>
    <dbReference type="NCBI Taxonomy" id="2894196"/>
    <lineage>
        <taxon>Bacteria</taxon>
        <taxon>Pseudomonadati</taxon>
        <taxon>Planctomycetota</taxon>
        <taxon>Planctomycetia</taxon>
        <taxon>Pirellulales</taxon>
        <taxon>Pirellulaceae</taxon>
        <taxon>Blastopirellula</taxon>
    </lineage>
</organism>
<protein>
    <submittedName>
        <fullName evidence="1">Uncharacterized protein</fullName>
    </submittedName>
</protein>
<evidence type="ECO:0000313" key="2">
    <source>
        <dbReference type="Proteomes" id="UP001139103"/>
    </source>
</evidence>
<dbReference type="RefSeq" id="WP_230216538.1">
    <property type="nucleotide sequence ID" value="NZ_JAJKFT010000004.1"/>
</dbReference>
<name>A0A9X1SI71_9BACT</name>
<sequence length="137" mass="15950">MRTENDQEFQAVGERYKEDLWYELTYSRNNLNYQGGFAEGFFIDGAWGNVTGLIELGKMAYTANQWFAHQVGNLFLVGRVALLADLFLRVPLSSATVLFNQFARWGRHRKTFRQLLSSHSFDFRSTMQCCADLKLYR</sequence>
<evidence type="ECO:0000313" key="1">
    <source>
        <dbReference type="EMBL" id="MCC9627824.1"/>
    </source>
</evidence>
<comment type="caution">
    <text evidence="1">The sequence shown here is derived from an EMBL/GenBank/DDBJ whole genome shotgun (WGS) entry which is preliminary data.</text>
</comment>
<proteinExistence type="predicted"/>